<evidence type="ECO:0000256" key="3">
    <source>
        <dbReference type="SAM" id="Phobius"/>
    </source>
</evidence>
<dbReference type="Gene3D" id="3.40.630.190">
    <property type="entry name" value="LCP protein"/>
    <property type="match status" value="1"/>
</dbReference>
<dbReference type="STRING" id="910347.SAMN05421773_10218"/>
<dbReference type="Pfam" id="PF13399">
    <property type="entry name" value="LytR_C"/>
    <property type="match status" value="1"/>
</dbReference>
<feature type="domain" description="Cell envelope-related transcriptional attenuator" evidence="4">
    <location>
        <begin position="196"/>
        <end position="353"/>
    </location>
</feature>
<evidence type="ECO:0000259" key="4">
    <source>
        <dbReference type="Pfam" id="PF03816"/>
    </source>
</evidence>
<comment type="similarity">
    <text evidence="1">Belongs to the LytR/CpsA/Psr (LCP) family.</text>
</comment>
<feature type="region of interest" description="Disordered" evidence="2">
    <location>
        <begin position="1"/>
        <end position="104"/>
    </location>
</feature>
<dbReference type="NCBIfam" id="TIGR00350">
    <property type="entry name" value="lytR_cpsA_psr"/>
    <property type="match status" value="1"/>
</dbReference>
<feature type="region of interest" description="Disordered" evidence="2">
    <location>
        <begin position="566"/>
        <end position="624"/>
    </location>
</feature>
<reference evidence="6 7" key="1">
    <citation type="submission" date="2016-10" db="EMBL/GenBank/DDBJ databases">
        <authorList>
            <person name="de Groot N.N."/>
        </authorList>
    </citation>
    <scope>NUCLEOTIDE SEQUENCE [LARGE SCALE GENOMIC DNA]</scope>
    <source>
        <strain evidence="6 7">CGMCC 4.5739</strain>
    </source>
</reference>
<dbReference type="InterPro" id="IPR027381">
    <property type="entry name" value="LytR/CpsA/Psr_C"/>
</dbReference>
<dbReference type="AlphaFoldDB" id="A0A1I1GJR6"/>
<accession>A0A1I1GJR6</accession>
<evidence type="ECO:0000259" key="5">
    <source>
        <dbReference type="Pfam" id="PF13399"/>
    </source>
</evidence>
<keyword evidence="3" id="KW-1133">Transmembrane helix</keyword>
<dbReference type="InterPro" id="IPR050922">
    <property type="entry name" value="LytR/CpsA/Psr_CW_biosynth"/>
</dbReference>
<organism evidence="6 7">
    <name type="scientific">Streptomyces aidingensis</name>
    <dbReference type="NCBI Taxonomy" id="910347"/>
    <lineage>
        <taxon>Bacteria</taxon>
        <taxon>Bacillati</taxon>
        <taxon>Actinomycetota</taxon>
        <taxon>Actinomycetes</taxon>
        <taxon>Kitasatosporales</taxon>
        <taxon>Streptomycetaceae</taxon>
        <taxon>Streptomyces</taxon>
    </lineage>
</organism>
<dbReference type="EMBL" id="FOLM01000002">
    <property type="protein sequence ID" value="SFC11695.1"/>
    <property type="molecule type" value="Genomic_DNA"/>
</dbReference>
<gene>
    <name evidence="6" type="ORF">SAMN05421773_10218</name>
</gene>
<proteinExistence type="inferred from homology"/>
<dbReference type="Proteomes" id="UP000199207">
    <property type="component" value="Unassembled WGS sequence"/>
</dbReference>
<feature type="region of interest" description="Disordered" evidence="2">
    <location>
        <begin position="443"/>
        <end position="474"/>
    </location>
</feature>
<feature type="compositionally biased region" description="Gly residues" evidence="2">
    <location>
        <begin position="66"/>
        <end position="84"/>
    </location>
</feature>
<feature type="compositionally biased region" description="Gly residues" evidence="2">
    <location>
        <begin position="580"/>
        <end position="594"/>
    </location>
</feature>
<protein>
    <submittedName>
        <fullName evidence="6">Cell envelope-related function transcriptional attenuator common domain-containing protein</fullName>
    </submittedName>
</protein>
<feature type="compositionally biased region" description="Basic and acidic residues" evidence="2">
    <location>
        <begin position="24"/>
        <end position="40"/>
    </location>
</feature>
<keyword evidence="7" id="KW-1185">Reference proteome</keyword>
<name>A0A1I1GJR6_9ACTN</name>
<feature type="domain" description="LytR/CpsA/Psr regulator C-terminal" evidence="5">
    <location>
        <begin position="476"/>
        <end position="569"/>
    </location>
</feature>
<dbReference type="PANTHER" id="PTHR33392">
    <property type="entry name" value="POLYISOPRENYL-TEICHOIC ACID--PEPTIDOGLYCAN TEICHOIC ACID TRANSFERASE TAGU"/>
    <property type="match status" value="1"/>
</dbReference>
<keyword evidence="3" id="KW-0812">Transmembrane</keyword>
<feature type="transmembrane region" description="Helical" evidence="3">
    <location>
        <begin position="111"/>
        <end position="134"/>
    </location>
</feature>
<evidence type="ECO:0000256" key="2">
    <source>
        <dbReference type="SAM" id="MobiDB-lite"/>
    </source>
</evidence>
<feature type="compositionally biased region" description="Basic and acidic residues" evidence="2">
    <location>
        <begin position="568"/>
        <end position="578"/>
    </location>
</feature>
<dbReference type="Gene3D" id="3.30.70.2390">
    <property type="match status" value="1"/>
</dbReference>
<dbReference type="InterPro" id="IPR004474">
    <property type="entry name" value="LytR_CpsA_psr"/>
</dbReference>
<evidence type="ECO:0000313" key="7">
    <source>
        <dbReference type="Proteomes" id="UP000199207"/>
    </source>
</evidence>
<sequence>MRRTGIPEDDRRPTAPSRHAGNLGRDDSRNHGGGETDRHSMPYQGGAPPQDHADDPSTVPLTVPGRGPGGAGDGDGAVPGGGGRAARRRAAAGGGPGHRARRRKRPRWAKVLIGVAATLALLVLGIGVAGWLYIDSLNDNITKDELNLGDNKLARPEPNAAGQTPMNILLLGSDARDSAENLRLGGAHETAGDPPRADVQLLLHVAADRSNATVISIPRDTLVTIPKCTDPDTGTVYPETPDTQINLSIQHGGPGCTVATWEELTGIPIDHFMMIDFAGVVDMADAVGGVPVCVDANVRDPKSGLELTEGDHTIQGEQALQWLRTRYGFGDGSDTGRTKAQQMYLASMVRELQAGAKLTDPGKLNTLAQAATKALTVDTALGTVTKLYDLAEDLRNVPTGGITMMTLPVLPAPSNPEAWLVPDPGPSEELFALVREDVALDEANRKPKQDNGGGDGTGSPGPTETAEAEPDPRDTIEVSVRNGTDSVSLGPVDGRAAAITDVLAGHGFTRAVVDVNGTSQDSTTLSYPADDPKARANAEEIAEAIGLPARQIKISPSAESIELIVGSDWREGDRHPAGETDGGSTGGSSGGGGTGEEDTALDTSRAVEGDDTSECMEVNPAYTF</sequence>
<dbReference type="Pfam" id="PF03816">
    <property type="entry name" value="LytR_cpsA_psr"/>
    <property type="match status" value="1"/>
</dbReference>
<dbReference type="PANTHER" id="PTHR33392:SF6">
    <property type="entry name" value="POLYISOPRENYL-TEICHOIC ACID--PEPTIDOGLYCAN TEICHOIC ACID TRANSFERASE TAGU"/>
    <property type="match status" value="1"/>
</dbReference>
<keyword evidence="3" id="KW-0472">Membrane</keyword>
<evidence type="ECO:0000256" key="1">
    <source>
        <dbReference type="ARBA" id="ARBA00006068"/>
    </source>
</evidence>
<feature type="compositionally biased region" description="Basic and acidic residues" evidence="2">
    <location>
        <begin position="1"/>
        <end position="13"/>
    </location>
</feature>
<evidence type="ECO:0000313" key="6">
    <source>
        <dbReference type="EMBL" id="SFC11695.1"/>
    </source>
</evidence>